<sequence length="185" mass="19406">MPGSLGCSRVAGALCPPGLPSSLHAREPQLPPGGGVSVPPLDSPPRSMPGSLTCTGWKHGCVFINGRNLGRYWNIGPQEALYLPGSWLQPGTNEVGGPSPPLGLRPALTPGLLILQGSPFLPPPCLSFQIVLFEKEKSSSDIYSTDIRRSLASNLVSRGKKEPSCLAGGESETAFYSTVGNGWLD</sequence>
<dbReference type="AlphaFoldDB" id="A0A212DJ79"/>
<protein>
    <recommendedName>
        <fullName evidence="4">Beta-galactosidase galactose-binding domain-containing protein</fullName>
    </recommendedName>
</protein>
<dbReference type="EMBL" id="MKHE01000001">
    <property type="protein sequence ID" value="OWK18231.1"/>
    <property type="molecule type" value="Genomic_DNA"/>
</dbReference>
<dbReference type="InterPro" id="IPR001944">
    <property type="entry name" value="Glycoside_Hdrlase_35"/>
</dbReference>
<dbReference type="Pfam" id="PF21467">
    <property type="entry name" value="BetaGal_gal-bd"/>
    <property type="match status" value="1"/>
</dbReference>
<dbReference type="GO" id="GO:0005975">
    <property type="term" value="P:carbohydrate metabolic process"/>
    <property type="evidence" value="ECO:0007669"/>
    <property type="project" value="InterPro"/>
</dbReference>
<organism evidence="5 6">
    <name type="scientific">Cervus elaphus hippelaphus</name>
    <name type="common">European red deer</name>
    <dbReference type="NCBI Taxonomy" id="46360"/>
    <lineage>
        <taxon>Eukaryota</taxon>
        <taxon>Metazoa</taxon>
        <taxon>Chordata</taxon>
        <taxon>Craniata</taxon>
        <taxon>Vertebrata</taxon>
        <taxon>Euteleostomi</taxon>
        <taxon>Mammalia</taxon>
        <taxon>Eutheria</taxon>
        <taxon>Laurasiatheria</taxon>
        <taxon>Artiodactyla</taxon>
        <taxon>Ruminantia</taxon>
        <taxon>Pecora</taxon>
        <taxon>Cervidae</taxon>
        <taxon>Cervinae</taxon>
        <taxon>Cervus</taxon>
    </lineage>
</organism>
<feature type="domain" description="Beta-galactosidase galactose-binding" evidence="4">
    <location>
        <begin position="49"/>
        <end position="93"/>
    </location>
</feature>
<reference evidence="5 6" key="1">
    <citation type="journal article" date="2018" name="Mol. Genet. Genomics">
        <title>The red deer Cervus elaphus genome CerEla1.0: sequencing, annotating, genes, and chromosomes.</title>
        <authorList>
            <person name="Bana N.A."/>
            <person name="Nyiri A."/>
            <person name="Nagy J."/>
            <person name="Frank K."/>
            <person name="Nagy T."/>
            <person name="Steger V."/>
            <person name="Schiller M."/>
            <person name="Lakatos P."/>
            <person name="Sugar L."/>
            <person name="Horn P."/>
            <person name="Barta E."/>
            <person name="Orosz L."/>
        </authorList>
    </citation>
    <scope>NUCLEOTIDE SEQUENCE [LARGE SCALE GENOMIC DNA]</scope>
    <source>
        <strain evidence="5">Hungarian</strain>
    </source>
</reference>
<dbReference type="PANTHER" id="PTHR23421">
    <property type="entry name" value="BETA-GALACTOSIDASE RELATED"/>
    <property type="match status" value="1"/>
</dbReference>
<accession>A0A212DJ79</accession>
<dbReference type="InterPro" id="IPR048913">
    <property type="entry name" value="BetaGal_gal-bd"/>
</dbReference>
<dbReference type="GO" id="GO:0004553">
    <property type="term" value="F:hydrolase activity, hydrolyzing O-glycosyl compounds"/>
    <property type="evidence" value="ECO:0007669"/>
    <property type="project" value="InterPro"/>
</dbReference>
<evidence type="ECO:0000313" key="5">
    <source>
        <dbReference type="EMBL" id="OWK18231.1"/>
    </source>
</evidence>
<keyword evidence="6" id="KW-1185">Reference proteome</keyword>
<evidence type="ECO:0000259" key="4">
    <source>
        <dbReference type="Pfam" id="PF21467"/>
    </source>
</evidence>
<evidence type="ECO:0000313" key="6">
    <source>
        <dbReference type="Proteomes" id="UP000242450"/>
    </source>
</evidence>
<dbReference type="Gene3D" id="2.60.120.260">
    <property type="entry name" value="Galactose-binding domain-like"/>
    <property type="match status" value="1"/>
</dbReference>
<feature type="region of interest" description="Disordered" evidence="3">
    <location>
        <begin position="22"/>
        <end position="49"/>
    </location>
</feature>
<proteinExistence type="predicted"/>
<keyword evidence="2" id="KW-0326">Glycosidase</keyword>
<evidence type="ECO:0000256" key="1">
    <source>
        <dbReference type="ARBA" id="ARBA00022801"/>
    </source>
</evidence>
<dbReference type="InterPro" id="IPR008979">
    <property type="entry name" value="Galactose-bd-like_sf"/>
</dbReference>
<comment type="caution">
    <text evidence="5">The sequence shown here is derived from an EMBL/GenBank/DDBJ whole genome shotgun (WGS) entry which is preliminary data.</text>
</comment>
<name>A0A212DJ79_CEREH</name>
<dbReference type="Proteomes" id="UP000242450">
    <property type="component" value="Chromosome 1"/>
</dbReference>
<evidence type="ECO:0000256" key="2">
    <source>
        <dbReference type="ARBA" id="ARBA00023295"/>
    </source>
</evidence>
<dbReference type="SUPFAM" id="SSF49785">
    <property type="entry name" value="Galactose-binding domain-like"/>
    <property type="match status" value="1"/>
</dbReference>
<dbReference type="OrthoDB" id="9675083at2759"/>
<keyword evidence="1" id="KW-0378">Hydrolase</keyword>
<gene>
    <name evidence="5" type="ORF">Celaphus_00009446</name>
</gene>
<evidence type="ECO:0000256" key="3">
    <source>
        <dbReference type="SAM" id="MobiDB-lite"/>
    </source>
</evidence>